<dbReference type="Pfam" id="PF00174">
    <property type="entry name" value="Oxidored_molyb"/>
    <property type="match status" value="1"/>
</dbReference>
<dbReference type="SUPFAM" id="SSF56524">
    <property type="entry name" value="Oxidoreductase molybdopterin-binding domain"/>
    <property type="match status" value="1"/>
</dbReference>
<dbReference type="AlphaFoldDB" id="A0A3B0TRM7"/>
<gene>
    <name evidence="2" type="ORF">MNBD_ALPHA09-1372</name>
</gene>
<dbReference type="Gene3D" id="3.90.420.10">
    <property type="entry name" value="Oxidoreductase, molybdopterin-binding domain"/>
    <property type="match status" value="1"/>
</dbReference>
<accession>A0A3B0TRM7</accession>
<protein>
    <recommendedName>
        <fullName evidence="1">Oxidoreductase molybdopterin-binding domain-containing protein</fullName>
    </recommendedName>
</protein>
<feature type="domain" description="Oxidoreductase molybdopterin-binding" evidence="1">
    <location>
        <begin position="76"/>
        <end position="143"/>
    </location>
</feature>
<dbReference type="EMBL" id="UOEM01000080">
    <property type="protein sequence ID" value="VAW14879.1"/>
    <property type="molecule type" value="Genomic_DNA"/>
</dbReference>
<evidence type="ECO:0000313" key="2">
    <source>
        <dbReference type="EMBL" id="VAW14879.1"/>
    </source>
</evidence>
<reference evidence="2" key="1">
    <citation type="submission" date="2018-06" db="EMBL/GenBank/DDBJ databases">
        <authorList>
            <person name="Zhirakovskaya E."/>
        </authorList>
    </citation>
    <scope>NUCLEOTIDE SEQUENCE</scope>
</reference>
<proteinExistence type="predicted"/>
<sequence length="201" mass="21913">MGRKLVGRLERELFEGFDHTFSPLAFETAQDRTVLRIAGKITEVNTGEGAEFDLERLEKLGVTSFTTMTPWFDKPITFEGVLVRKVLAAVGARGRQIVAVGLNDYRSTLPVEDFENYDVILAYKREGSHMNIRDKGPLFIVYPFDSAAAKPGLRPPTGCGRCSAGPRAPVPAGPWAILSKSCTTVAWFRSATSISKTGAGS</sequence>
<name>A0A3B0TRM7_9ZZZZ</name>
<dbReference type="InterPro" id="IPR000572">
    <property type="entry name" value="OxRdtase_Mopterin-bd_dom"/>
</dbReference>
<evidence type="ECO:0000259" key="1">
    <source>
        <dbReference type="Pfam" id="PF00174"/>
    </source>
</evidence>
<dbReference type="InterPro" id="IPR036374">
    <property type="entry name" value="OxRdtase_Mopterin-bd_sf"/>
</dbReference>
<organism evidence="2">
    <name type="scientific">hydrothermal vent metagenome</name>
    <dbReference type="NCBI Taxonomy" id="652676"/>
    <lineage>
        <taxon>unclassified sequences</taxon>
        <taxon>metagenomes</taxon>
        <taxon>ecological metagenomes</taxon>
    </lineage>
</organism>